<keyword evidence="2" id="KW-1185">Reference proteome</keyword>
<dbReference type="Pfam" id="PF06293">
    <property type="entry name" value="Kdo"/>
    <property type="match status" value="1"/>
</dbReference>
<name>A0ABU1AMZ9_9BACT</name>
<dbReference type="RefSeq" id="WP_308985600.1">
    <property type="nucleotide sequence ID" value="NZ_JARXIC010000018.1"/>
</dbReference>
<dbReference type="Proteomes" id="UP001243717">
    <property type="component" value="Unassembled WGS sequence"/>
</dbReference>
<evidence type="ECO:0000313" key="1">
    <source>
        <dbReference type="EMBL" id="MDQ8195141.1"/>
    </source>
</evidence>
<dbReference type="GO" id="GO:0016301">
    <property type="term" value="F:kinase activity"/>
    <property type="evidence" value="ECO:0007669"/>
    <property type="project" value="UniProtKB-KW"/>
</dbReference>
<evidence type="ECO:0000313" key="2">
    <source>
        <dbReference type="Proteomes" id="UP001243717"/>
    </source>
</evidence>
<sequence length="465" mass="52125">MGRSLSQLKVLEQAGVAVTDCSTLELGDVLRTLPGRREVYRATMVSPQLEVIAKCFLPHPKQARDWRREWEGLLHLQAAGLPAPMPIAVCQDSQERVYVLMQYLPDAVTLGAFLESAEGAVLRDCMARLAELVTALQRVGARQTDQHADNWALAAGRLYLLDAGSYRFEGARLDAAACTADVAAVCVTLPPQAERFFRESLELSDTAKAALSAALPSLQQARVRRYYKKSQRACTEFAAHTDGEWLGMSAKQADPNLVKSFFQDPDALMELGERIKSGNTCTVQGFCRGDRRYVLKRYNQKPWGTRLRRALFQSRARRSWSNSWVLNMAFIPTASSVAFAEERGFPLRRSYLLMEQVNAYLLPDYVARYREDPIRLEALAAAVGEIWLQLERIAAAHGDLKATNWMVDAAGQVFLIDLDSFRFGLSASALNAGRKKDLKRFLENWKSDPSLVELFRVRMEAPTLL</sequence>
<organism evidence="1 2">
    <name type="scientific">Thalassobacterium sedimentorum</name>
    <dbReference type="NCBI Taxonomy" id="3041258"/>
    <lineage>
        <taxon>Bacteria</taxon>
        <taxon>Pseudomonadati</taxon>
        <taxon>Verrucomicrobiota</taxon>
        <taxon>Opitutia</taxon>
        <taxon>Puniceicoccales</taxon>
        <taxon>Coraliomargaritaceae</taxon>
        <taxon>Thalassobacterium</taxon>
    </lineage>
</organism>
<dbReference type="EMBL" id="JARXIC010000018">
    <property type="protein sequence ID" value="MDQ8195141.1"/>
    <property type="molecule type" value="Genomic_DNA"/>
</dbReference>
<proteinExistence type="predicted"/>
<comment type="caution">
    <text evidence="1">The sequence shown here is derived from an EMBL/GenBank/DDBJ whole genome shotgun (WGS) entry which is preliminary data.</text>
</comment>
<gene>
    <name evidence="1" type="ORF">QEH59_11945</name>
</gene>
<reference evidence="1 2" key="1">
    <citation type="submission" date="2023-04" db="EMBL/GenBank/DDBJ databases">
        <title>A novel bacteria isolated from coastal sediment.</title>
        <authorList>
            <person name="Liu X.-J."/>
            <person name="Du Z.-J."/>
        </authorList>
    </citation>
    <scope>NUCLEOTIDE SEQUENCE [LARGE SCALE GENOMIC DNA]</scope>
    <source>
        <strain evidence="1 2">SDUM461004</strain>
    </source>
</reference>
<accession>A0ABU1AMZ9</accession>
<dbReference type="InterPro" id="IPR011009">
    <property type="entry name" value="Kinase-like_dom_sf"/>
</dbReference>
<keyword evidence="1" id="KW-0418">Kinase</keyword>
<protein>
    <submittedName>
        <fullName evidence="1">Lipopolysaccharide kinase InaA family protein</fullName>
    </submittedName>
</protein>
<dbReference type="SUPFAM" id="SSF56112">
    <property type="entry name" value="Protein kinase-like (PK-like)"/>
    <property type="match status" value="2"/>
</dbReference>
<keyword evidence="1" id="KW-0808">Transferase</keyword>